<evidence type="ECO:0000313" key="3">
    <source>
        <dbReference type="Proteomes" id="UP000054538"/>
    </source>
</evidence>
<sequence length="249" mass="27475">MDNGAFSFYSNVFGFVAGGISLILVVFSFCRSQLPSNKIKVLEELLNETEGLFSSCVEEGYLPDERVRADIERHLARLREETFNLRSQAYMATTFAQDYTGFFAGLSLTIGRACSDVKRVRADVITKSEIARLQRRDNALLPRVLSSCERGLPQPIDVLSYQADANLRPGEANLDPFVNPTDNIQATVSRRGGAENSHSAEDLCTEETTHHLAGEQTPRGEPTSPLGTLHLGSYLTLDDGPELVTRFTV</sequence>
<dbReference type="InParanoid" id="A0A0D0EB68"/>
<name>A0A0D0EB68_9AGAM</name>
<proteinExistence type="predicted"/>
<feature type="transmembrane region" description="Helical" evidence="1">
    <location>
        <begin position="12"/>
        <end position="30"/>
    </location>
</feature>
<dbReference type="Proteomes" id="UP000054538">
    <property type="component" value="Unassembled WGS sequence"/>
</dbReference>
<evidence type="ECO:0000256" key="1">
    <source>
        <dbReference type="SAM" id="Phobius"/>
    </source>
</evidence>
<keyword evidence="3" id="KW-1185">Reference proteome</keyword>
<keyword evidence="1" id="KW-1133">Transmembrane helix</keyword>
<keyword evidence="1" id="KW-0472">Membrane</keyword>
<dbReference type="HOGENOM" id="CLU_097636_0_0_1"/>
<evidence type="ECO:0000313" key="2">
    <source>
        <dbReference type="EMBL" id="KIK97190.1"/>
    </source>
</evidence>
<accession>A0A0D0EB68</accession>
<reference evidence="3" key="2">
    <citation type="submission" date="2015-01" db="EMBL/GenBank/DDBJ databases">
        <title>Evolutionary Origins and Diversification of the Mycorrhizal Mutualists.</title>
        <authorList>
            <consortium name="DOE Joint Genome Institute"/>
            <consortium name="Mycorrhizal Genomics Consortium"/>
            <person name="Kohler A."/>
            <person name="Kuo A."/>
            <person name="Nagy L.G."/>
            <person name="Floudas D."/>
            <person name="Copeland A."/>
            <person name="Barry K.W."/>
            <person name="Cichocki N."/>
            <person name="Veneault-Fourrey C."/>
            <person name="LaButti K."/>
            <person name="Lindquist E.A."/>
            <person name="Lipzen A."/>
            <person name="Lundell T."/>
            <person name="Morin E."/>
            <person name="Murat C."/>
            <person name="Riley R."/>
            <person name="Ohm R."/>
            <person name="Sun H."/>
            <person name="Tunlid A."/>
            <person name="Henrissat B."/>
            <person name="Grigoriev I.V."/>
            <person name="Hibbett D.S."/>
            <person name="Martin F."/>
        </authorList>
    </citation>
    <scope>NUCLEOTIDE SEQUENCE [LARGE SCALE GENOMIC DNA]</scope>
    <source>
        <strain evidence="3">Ve08.2h10</strain>
    </source>
</reference>
<dbReference type="EMBL" id="KN824947">
    <property type="protein sequence ID" value="KIK97190.1"/>
    <property type="molecule type" value="Genomic_DNA"/>
</dbReference>
<dbReference type="AlphaFoldDB" id="A0A0D0EB68"/>
<organism evidence="2 3">
    <name type="scientific">Paxillus rubicundulus Ve08.2h10</name>
    <dbReference type="NCBI Taxonomy" id="930991"/>
    <lineage>
        <taxon>Eukaryota</taxon>
        <taxon>Fungi</taxon>
        <taxon>Dikarya</taxon>
        <taxon>Basidiomycota</taxon>
        <taxon>Agaricomycotina</taxon>
        <taxon>Agaricomycetes</taxon>
        <taxon>Agaricomycetidae</taxon>
        <taxon>Boletales</taxon>
        <taxon>Paxilineae</taxon>
        <taxon>Paxillaceae</taxon>
        <taxon>Paxillus</taxon>
    </lineage>
</organism>
<protein>
    <submittedName>
        <fullName evidence="2">Uncharacterized protein</fullName>
    </submittedName>
</protein>
<gene>
    <name evidence="2" type="ORF">PAXRUDRAFT_825166</name>
</gene>
<reference evidence="2 3" key="1">
    <citation type="submission" date="2014-04" db="EMBL/GenBank/DDBJ databases">
        <authorList>
            <consortium name="DOE Joint Genome Institute"/>
            <person name="Kuo A."/>
            <person name="Kohler A."/>
            <person name="Jargeat P."/>
            <person name="Nagy L.G."/>
            <person name="Floudas D."/>
            <person name="Copeland A."/>
            <person name="Barry K.W."/>
            <person name="Cichocki N."/>
            <person name="Veneault-Fourrey C."/>
            <person name="LaButti K."/>
            <person name="Lindquist E.A."/>
            <person name="Lipzen A."/>
            <person name="Lundell T."/>
            <person name="Morin E."/>
            <person name="Murat C."/>
            <person name="Sun H."/>
            <person name="Tunlid A."/>
            <person name="Henrissat B."/>
            <person name="Grigoriev I.V."/>
            <person name="Hibbett D.S."/>
            <person name="Martin F."/>
            <person name="Nordberg H.P."/>
            <person name="Cantor M.N."/>
            <person name="Hua S.X."/>
        </authorList>
    </citation>
    <scope>NUCLEOTIDE SEQUENCE [LARGE SCALE GENOMIC DNA]</scope>
    <source>
        <strain evidence="2 3">Ve08.2h10</strain>
    </source>
</reference>
<keyword evidence="1" id="KW-0812">Transmembrane</keyword>
<dbReference type="OrthoDB" id="2680369at2759"/>